<evidence type="ECO:0000313" key="3">
    <source>
        <dbReference type="Proteomes" id="UP000229523"/>
    </source>
</evidence>
<evidence type="ECO:0008006" key="4">
    <source>
        <dbReference type="Google" id="ProtNLM"/>
    </source>
</evidence>
<feature type="transmembrane region" description="Helical" evidence="1">
    <location>
        <begin position="12"/>
        <end position="31"/>
    </location>
</feature>
<proteinExistence type="predicted"/>
<protein>
    <recommendedName>
        <fullName evidence="4">PH domain-containing protein</fullName>
    </recommendedName>
</protein>
<keyword evidence="1" id="KW-1133">Transmembrane helix</keyword>
<evidence type="ECO:0000313" key="2">
    <source>
        <dbReference type="EMBL" id="RAI82395.1"/>
    </source>
</evidence>
<dbReference type="EMBL" id="MJBI02000001">
    <property type="protein sequence ID" value="RAI82395.1"/>
    <property type="molecule type" value="Genomic_DNA"/>
</dbReference>
<reference evidence="2 3" key="1">
    <citation type="journal article" date="2018" name="Front. Microbiol.">
        <title>Description and Comparative Genomics of Macrococcus caseolyticus subsp. hominis subsp. nov., Macrococcus goetzii sp. nov., Macrococcus epidermidis sp. nov., and Macrococcus bohemicus sp. nov., Novel Macrococci From Human Clinical Material With Virulence Potential and Suspected Uptake of Foreign DNA by Natural Transformation.</title>
        <authorList>
            <person name="Maslanova I."/>
            <person name="Wertheimer Z."/>
            <person name="Sedlacek I."/>
            <person name="Svec P."/>
            <person name="Indrakova A."/>
            <person name="Kovarovic V."/>
            <person name="Schumann P."/>
            <person name="Sproer C."/>
            <person name="Kralova S."/>
            <person name="Sedo O."/>
            <person name="Kristofova L."/>
            <person name="Vrbovska V."/>
            <person name="Fuzik T."/>
            <person name="Petras P."/>
            <person name="Zdrahal Z."/>
            <person name="Ruzickova V."/>
            <person name="Doskar J."/>
            <person name="Pantucek R."/>
        </authorList>
    </citation>
    <scope>NUCLEOTIDE SEQUENCE [LARGE SCALE GENOMIC DNA]</scope>
    <source>
        <strain evidence="2 3">CCM 4927</strain>
    </source>
</reference>
<dbReference type="Proteomes" id="UP000229523">
    <property type="component" value="Unassembled WGS sequence"/>
</dbReference>
<comment type="caution">
    <text evidence="2">The sequence shown here is derived from an EMBL/GenBank/DDBJ whole genome shotgun (WGS) entry which is preliminary data.</text>
</comment>
<keyword evidence="3" id="KW-1185">Reference proteome</keyword>
<dbReference type="PROSITE" id="PS51257">
    <property type="entry name" value="PROKAR_LIPOPROTEIN"/>
    <property type="match status" value="1"/>
</dbReference>
<dbReference type="RefSeq" id="WP_099578500.1">
    <property type="nucleotide sequence ID" value="NZ_MJBI02000001.1"/>
</dbReference>
<name>A0A2G5NT92_9STAP</name>
<evidence type="ECO:0000256" key="1">
    <source>
        <dbReference type="SAM" id="Phobius"/>
    </source>
</evidence>
<keyword evidence="1" id="KW-0472">Membrane</keyword>
<sequence length="142" mass="16462">MIYKSRINNFQKVMVFIVSILIILACIMNFLTSGIASIVIGIILIYILLHEYYVIQTNYLVIKKGLESTQINILNIDLLNIVRVKNITYIEIVRKNKKIVVKPVDAERFIQHLLTINPNIHVQNMKKLTKQVMQPVVEETVQ</sequence>
<gene>
    <name evidence="2" type="ORF">BFS35_001545</name>
</gene>
<keyword evidence="1" id="KW-0812">Transmembrane</keyword>
<dbReference type="AlphaFoldDB" id="A0A2G5NT92"/>
<feature type="transmembrane region" description="Helical" evidence="1">
    <location>
        <begin position="37"/>
        <end position="55"/>
    </location>
</feature>
<accession>A0A2G5NT92</accession>
<organism evidence="2 3">
    <name type="scientific">Macrococcoides goetzii</name>
    <dbReference type="NCBI Taxonomy" id="1891097"/>
    <lineage>
        <taxon>Bacteria</taxon>
        <taxon>Bacillati</taxon>
        <taxon>Bacillota</taxon>
        <taxon>Bacilli</taxon>
        <taxon>Bacillales</taxon>
        <taxon>Staphylococcaceae</taxon>
        <taxon>Macrococcoides</taxon>
    </lineage>
</organism>